<dbReference type="Proteomes" id="UP000007752">
    <property type="component" value="Chromosome 1"/>
</dbReference>
<organism evidence="2">
    <name type="scientific">Oryza sativa subsp. japonica</name>
    <name type="common">Rice</name>
    <dbReference type="NCBI Taxonomy" id="39947"/>
    <lineage>
        <taxon>Eukaryota</taxon>
        <taxon>Viridiplantae</taxon>
        <taxon>Streptophyta</taxon>
        <taxon>Embryophyta</taxon>
        <taxon>Tracheophyta</taxon>
        <taxon>Spermatophyta</taxon>
        <taxon>Magnoliopsida</taxon>
        <taxon>Liliopsida</taxon>
        <taxon>Poales</taxon>
        <taxon>Poaceae</taxon>
        <taxon>BOP clade</taxon>
        <taxon>Oryzoideae</taxon>
        <taxon>Oryzeae</taxon>
        <taxon>Oryzinae</taxon>
        <taxon>Oryza</taxon>
        <taxon>Oryza sativa</taxon>
    </lineage>
</organism>
<feature type="region of interest" description="Disordered" evidence="1">
    <location>
        <begin position="178"/>
        <end position="262"/>
    </location>
</feature>
<evidence type="ECO:0000313" key="2">
    <source>
        <dbReference type="EMBL" id="EEE53803.1"/>
    </source>
</evidence>
<dbReference type="AlphaFoldDB" id="B9EZB6"/>
<proteinExistence type="predicted"/>
<gene>
    <name evidence="2" type="ORF">OsJ_00229</name>
</gene>
<accession>B9EZB6</accession>
<sequence>MDTAPATTTHDVEVPLKIASSPATSSCAAKLPMEGMDLGGSIPPISSIPHWFSVEVRVGAYVMIETDGRKSYTKGATRHWVVDSDSFSMEFLMNTLSVEFTWGTNQSPSIWFLHKAIGEDVRLVDNSQLPDLFEMYKTESQFNLIVSVLDNKMDGTSEPLSTLVENEVEPICVVPPDNSAPIIGSEQPAPNVEGVEKPAIEEEPVREPDIFDNEEEYVGVDDEHLYVPSQPKKPPQFAEPDGNTGTGQSSQPPVAGVRAPEE</sequence>
<feature type="compositionally biased region" description="Acidic residues" evidence="1">
    <location>
        <begin position="210"/>
        <end position="220"/>
    </location>
</feature>
<protein>
    <submittedName>
        <fullName evidence="2">Uncharacterized protein</fullName>
    </submittedName>
</protein>
<reference evidence="2" key="1">
    <citation type="journal article" date="2005" name="PLoS Biol.">
        <title>The genomes of Oryza sativa: a history of duplications.</title>
        <authorList>
            <person name="Yu J."/>
            <person name="Wang J."/>
            <person name="Lin W."/>
            <person name="Li S."/>
            <person name="Li H."/>
            <person name="Zhou J."/>
            <person name="Ni P."/>
            <person name="Dong W."/>
            <person name="Hu S."/>
            <person name="Zeng C."/>
            <person name="Zhang J."/>
            <person name="Zhang Y."/>
            <person name="Li R."/>
            <person name="Xu Z."/>
            <person name="Li S."/>
            <person name="Li X."/>
            <person name="Zheng H."/>
            <person name="Cong L."/>
            <person name="Lin L."/>
            <person name="Yin J."/>
            <person name="Geng J."/>
            <person name="Li G."/>
            <person name="Shi J."/>
            <person name="Liu J."/>
            <person name="Lv H."/>
            <person name="Li J."/>
            <person name="Wang J."/>
            <person name="Deng Y."/>
            <person name="Ran L."/>
            <person name="Shi X."/>
            <person name="Wang X."/>
            <person name="Wu Q."/>
            <person name="Li C."/>
            <person name="Ren X."/>
            <person name="Wang J."/>
            <person name="Wang X."/>
            <person name="Li D."/>
            <person name="Liu D."/>
            <person name="Zhang X."/>
            <person name="Ji Z."/>
            <person name="Zhao W."/>
            <person name="Sun Y."/>
            <person name="Zhang Z."/>
            <person name="Bao J."/>
            <person name="Han Y."/>
            <person name="Dong L."/>
            <person name="Ji J."/>
            <person name="Chen P."/>
            <person name="Wu S."/>
            <person name="Liu J."/>
            <person name="Xiao Y."/>
            <person name="Bu D."/>
            <person name="Tan J."/>
            <person name="Yang L."/>
            <person name="Ye C."/>
            <person name="Zhang J."/>
            <person name="Xu J."/>
            <person name="Zhou Y."/>
            <person name="Yu Y."/>
            <person name="Zhang B."/>
            <person name="Zhuang S."/>
            <person name="Wei H."/>
            <person name="Liu B."/>
            <person name="Lei M."/>
            <person name="Yu H."/>
            <person name="Li Y."/>
            <person name="Xu H."/>
            <person name="Wei S."/>
            <person name="He X."/>
            <person name="Fang L."/>
            <person name="Zhang Z."/>
            <person name="Zhang Y."/>
            <person name="Huang X."/>
            <person name="Su Z."/>
            <person name="Tong W."/>
            <person name="Li J."/>
            <person name="Tong Z."/>
            <person name="Li S."/>
            <person name="Ye J."/>
            <person name="Wang L."/>
            <person name="Fang L."/>
            <person name="Lei T."/>
            <person name="Chen C."/>
            <person name="Chen H."/>
            <person name="Xu Z."/>
            <person name="Li H."/>
            <person name="Huang H."/>
            <person name="Zhang F."/>
            <person name="Xu H."/>
            <person name="Li N."/>
            <person name="Zhao C."/>
            <person name="Li S."/>
            <person name="Dong L."/>
            <person name="Huang Y."/>
            <person name="Li L."/>
            <person name="Xi Y."/>
            <person name="Qi Q."/>
            <person name="Li W."/>
            <person name="Zhang B."/>
            <person name="Hu W."/>
            <person name="Zhang Y."/>
            <person name="Tian X."/>
            <person name="Jiao Y."/>
            <person name="Liang X."/>
            <person name="Jin J."/>
            <person name="Gao L."/>
            <person name="Zheng W."/>
            <person name="Hao B."/>
            <person name="Liu S."/>
            <person name="Wang W."/>
            <person name="Yuan L."/>
            <person name="Cao M."/>
            <person name="McDermott J."/>
            <person name="Samudrala R."/>
            <person name="Wang J."/>
            <person name="Wong G.K."/>
            <person name="Yang H."/>
        </authorList>
    </citation>
    <scope>NUCLEOTIDE SEQUENCE [LARGE SCALE GENOMIC DNA]</scope>
</reference>
<evidence type="ECO:0000256" key="1">
    <source>
        <dbReference type="SAM" id="MobiDB-lite"/>
    </source>
</evidence>
<dbReference type="EMBL" id="CM000138">
    <property type="protein sequence ID" value="EEE53803.1"/>
    <property type="molecule type" value="Genomic_DNA"/>
</dbReference>
<reference evidence="2" key="2">
    <citation type="submission" date="2008-12" db="EMBL/GenBank/DDBJ databases">
        <title>Improved gene annotation of the rice (Oryza sativa) genomes.</title>
        <authorList>
            <person name="Wang J."/>
            <person name="Li R."/>
            <person name="Fan W."/>
            <person name="Huang Q."/>
            <person name="Zhang J."/>
            <person name="Zhou Y."/>
            <person name="Hu Y."/>
            <person name="Zi S."/>
            <person name="Li J."/>
            <person name="Ni P."/>
            <person name="Zheng H."/>
            <person name="Zhang Y."/>
            <person name="Zhao M."/>
            <person name="Hao Q."/>
            <person name="McDermott J."/>
            <person name="Samudrala R."/>
            <person name="Kristiansen K."/>
            <person name="Wong G.K.-S."/>
        </authorList>
    </citation>
    <scope>NUCLEOTIDE SEQUENCE</scope>
</reference>
<name>B9EZB6_ORYSJ</name>
<feature type="compositionally biased region" description="Basic and acidic residues" evidence="1">
    <location>
        <begin position="194"/>
        <end position="209"/>
    </location>
</feature>